<reference evidence="1 3" key="1">
    <citation type="submission" date="2019-02" db="EMBL/GenBank/DDBJ databases">
        <title>Deep-cultivation of Planctomycetes and their phenomic and genomic characterization uncovers novel biology.</title>
        <authorList>
            <person name="Wiegand S."/>
            <person name="Jogler M."/>
            <person name="Boedeker C."/>
            <person name="Pinto D."/>
            <person name="Vollmers J."/>
            <person name="Rivas-Marin E."/>
            <person name="Kohn T."/>
            <person name="Peeters S.H."/>
            <person name="Heuer A."/>
            <person name="Rast P."/>
            <person name="Oberbeckmann S."/>
            <person name="Bunk B."/>
            <person name="Jeske O."/>
            <person name="Meyerdierks A."/>
            <person name="Storesund J.E."/>
            <person name="Kallscheuer N."/>
            <person name="Luecker S."/>
            <person name="Lage O.M."/>
            <person name="Pohl T."/>
            <person name="Merkel B.J."/>
            <person name="Hornburger P."/>
            <person name="Mueller R.-W."/>
            <person name="Bruemmer F."/>
            <person name="Labrenz M."/>
            <person name="Spormann A.M."/>
            <person name="Op den Camp H."/>
            <person name="Overmann J."/>
            <person name="Amann R."/>
            <person name="Jetten M.S.M."/>
            <person name="Mascher T."/>
            <person name="Medema M.H."/>
            <person name="Devos D.P."/>
            <person name="Kaster A.-K."/>
            <person name="Ovreas L."/>
            <person name="Rohde M."/>
            <person name="Galperin M.Y."/>
            <person name="Jogler C."/>
        </authorList>
    </citation>
    <scope>NUCLEOTIDE SEQUENCE [LARGE SCALE GENOMIC DNA]</scope>
    <source>
        <strain evidence="1 3">Mal48</strain>
    </source>
</reference>
<dbReference type="EMBL" id="CP036267">
    <property type="protein sequence ID" value="QDT30942.1"/>
    <property type="molecule type" value="Genomic_DNA"/>
</dbReference>
<dbReference type="SUPFAM" id="SSF53448">
    <property type="entry name" value="Nucleotide-diphospho-sugar transferases"/>
    <property type="match status" value="1"/>
</dbReference>
<sequence length="390" mass="43902">MTAKRFCGHSQKPRIVTKEDCSACPFSDTPAKAKGRPCESRGDQVLSLACSCPKIHAQGVYSCDKHGQCVLQTEDRNIEGVKSCESCKARTEPAAEAVNVDEIAIIAVHFNPERYHLPVRNYFEWRHSLGRMERNLITVELSFDGHFTIHDSIKLHGGPLNVLWQKERMINIGLQHLPDHVKYVAWIDHDMVFDNQSWPEDAIKLLQTLDVVQLFETMTYLDNGRSETSTRIGAVAGYLGEVDKKNTSAPGGAWMARRDYLERCGGILDDNIVGGGDNVLCDGWLGRQSHYMQTYAGKLAESARSWQMEARQGFRGVGFVPGDAKHLFHGGKANRQYMTRAGILRRHDFDPSKDLVIDSAGLWSFRPGHKEDMQKEIAEYFAGRKEDDFA</sequence>
<evidence type="ECO:0000313" key="2">
    <source>
        <dbReference type="EMBL" id="QDT30986.1"/>
    </source>
</evidence>
<evidence type="ECO:0000313" key="3">
    <source>
        <dbReference type="Proteomes" id="UP000315724"/>
    </source>
</evidence>
<keyword evidence="3" id="KW-1185">Reference proteome</keyword>
<dbReference type="EMBL" id="CP036267">
    <property type="protein sequence ID" value="QDT30986.1"/>
    <property type="molecule type" value="Genomic_DNA"/>
</dbReference>
<accession>A0A517QH28</accession>
<dbReference type="KEGG" id="tpol:Mal48_01710"/>
<organism evidence="1 3">
    <name type="scientific">Thalassoglobus polymorphus</name>
    <dbReference type="NCBI Taxonomy" id="2527994"/>
    <lineage>
        <taxon>Bacteria</taxon>
        <taxon>Pseudomonadati</taxon>
        <taxon>Planctomycetota</taxon>
        <taxon>Planctomycetia</taxon>
        <taxon>Planctomycetales</taxon>
        <taxon>Planctomycetaceae</taxon>
        <taxon>Thalassoglobus</taxon>
    </lineage>
</organism>
<dbReference type="AlphaFoldDB" id="A0A517QH28"/>
<dbReference type="Proteomes" id="UP000315724">
    <property type="component" value="Chromosome"/>
</dbReference>
<protein>
    <submittedName>
        <fullName evidence="1">Uncharacterized protein</fullName>
    </submittedName>
</protein>
<dbReference type="InterPro" id="IPR029044">
    <property type="entry name" value="Nucleotide-diphossugar_trans"/>
</dbReference>
<gene>
    <name evidence="1" type="ORF">Mal48_01710</name>
    <name evidence="2" type="ORF">Mal48_02150</name>
</gene>
<dbReference type="KEGG" id="tpol:Mal48_02150"/>
<proteinExistence type="predicted"/>
<evidence type="ECO:0000313" key="1">
    <source>
        <dbReference type="EMBL" id="QDT30942.1"/>
    </source>
</evidence>
<name>A0A517QH28_9PLAN</name>